<proteinExistence type="predicted"/>
<accession>A0ABZ2CIT4</accession>
<dbReference type="Proteomes" id="UP001357223">
    <property type="component" value="Chromosome"/>
</dbReference>
<keyword evidence="2" id="KW-0472">Membrane</keyword>
<evidence type="ECO:0000256" key="2">
    <source>
        <dbReference type="SAM" id="Phobius"/>
    </source>
</evidence>
<evidence type="ECO:0000256" key="1">
    <source>
        <dbReference type="SAM" id="MobiDB-lite"/>
    </source>
</evidence>
<feature type="compositionally biased region" description="Basic and acidic residues" evidence="1">
    <location>
        <begin position="68"/>
        <end position="92"/>
    </location>
</feature>
<keyword evidence="2" id="KW-1133">Transmembrane helix</keyword>
<protein>
    <submittedName>
        <fullName evidence="3">Uncharacterized protein</fullName>
    </submittedName>
</protein>
<sequence length="288" mass="31582">MDNFLLIVFLLSGVSAIGFLLASLVSLIKKNGKAKKQFKITGGLFGAALLSVIIASSISPEVPTTASEETHTEEVKEEKKEEPKEAEKEKPVATVEEAKAKLSIGMTMKDYQDYIDSIKIDLAELYTDGYDGALQQISDGYFFVKTDGVNVVDLQFFTTKEEGSTYVSTKTQEAKAAETAAKRSTAKTIDFPHLEKNPDRYAGEYVTYTGEIVQILEGNGTTNIRLSVTKESYGYSYNDLVFVEYAGYTDFVEGDIVTIYGTVYGSYSYESQAGYNISLPGIIADSVE</sequence>
<dbReference type="RefSeq" id="WP_338452531.1">
    <property type="nucleotide sequence ID" value="NZ_CP137640.1"/>
</dbReference>
<gene>
    <name evidence="3" type="ORF">R4Z09_12010</name>
</gene>
<organism evidence="3 4">
    <name type="scientific">Niallia oryzisoli</name>
    <dbReference type="NCBI Taxonomy" id="1737571"/>
    <lineage>
        <taxon>Bacteria</taxon>
        <taxon>Bacillati</taxon>
        <taxon>Bacillota</taxon>
        <taxon>Bacilli</taxon>
        <taxon>Bacillales</taxon>
        <taxon>Bacillaceae</taxon>
        <taxon>Niallia</taxon>
    </lineage>
</organism>
<dbReference type="EMBL" id="CP137640">
    <property type="protein sequence ID" value="WVX83654.1"/>
    <property type="molecule type" value="Genomic_DNA"/>
</dbReference>
<keyword evidence="2" id="KW-0812">Transmembrane</keyword>
<feature type="region of interest" description="Disordered" evidence="1">
    <location>
        <begin position="63"/>
        <end position="92"/>
    </location>
</feature>
<reference evidence="3 4" key="1">
    <citation type="submission" date="2023-10" db="EMBL/GenBank/DDBJ databases">
        <title>Niallia locisalis sp.nov. isolated from a salt pond sample.</title>
        <authorList>
            <person name="Li X.-J."/>
            <person name="Dong L."/>
        </authorList>
    </citation>
    <scope>NUCLEOTIDE SEQUENCE [LARGE SCALE GENOMIC DNA]</scope>
    <source>
        <strain evidence="3 4">DSM 29761</strain>
    </source>
</reference>
<feature type="transmembrane region" description="Helical" evidence="2">
    <location>
        <begin position="40"/>
        <end position="58"/>
    </location>
</feature>
<evidence type="ECO:0000313" key="3">
    <source>
        <dbReference type="EMBL" id="WVX83654.1"/>
    </source>
</evidence>
<feature type="transmembrane region" description="Helical" evidence="2">
    <location>
        <begin position="6"/>
        <end position="28"/>
    </location>
</feature>
<keyword evidence="4" id="KW-1185">Reference proteome</keyword>
<name>A0ABZ2CIT4_9BACI</name>
<evidence type="ECO:0000313" key="4">
    <source>
        <dbReference type="Proteomes" id="UP001357223"/>
    </source>
</evidence>